<gene>
    <name evidence="2" type="ORF">NDU88_001482</name>
</gene>
<keyword evidence="3" id="KW-1185">Reference proteome</keyword>
<evidence type="ECO:0000256" key="1">
    <source>
        <dbReference type="SAM" id="MobiDB-lite"/>
    </source>
</evidence>
<evidence type="ECO:0000313" key="2">
    <source>
        <dbReference type="EMBL" id="KAJ1096339.1"/>
    </source>
</evidence>
<feature type="region of interest" description="Disordered" evidence="1">
    <location>
        <begin position="69"/>
        <end position="122"/>
    </location>
</feature>
<proteinExistence type="predicted"/>
<dbReference type="Proteomes" id="UP001066276">
    <property type="component" value="Chromosome 10"/>
</dbReference>
<reference evidence="2" key="1">
    <citation type="journal article" date="2022" name="bioRxiv">
        <title>Sequencing and chromosome-scale assembly of the giantPleurodeles waltlgenome.</title>
        <authorList>
            <person name="Brown T."/>
            <person name="Elewa A."/>
            <person name="Iarovenko S."/>
            <person name="Subramanian E."/>
            <person name="Araus A.J."/>
            <person name="Petzold A."/>
            <person name="Susuki M."/>
            <person name="Suzuki K.-i.T."/>
            <person name="Hayashi T."/>
            <person name="Toyoda A."/>
            <person name="Oliveira C."/>
            <person name="Osipova E."/>
            <person name="Leigh N.D."/>
            <person name="Simon A."/>
            <person name="Yun M.H."/>
        </authorList>
    </citation>
    <scope>NUCLEOTIDE SEQUENCE</scope>
    <source>
        <strain evidence="2">20211129_DDA</strain>
        <tissue evidence="2">Liver</tissue>
    </source>
</reference>
<organism evidence="2 3">
    <name type="scientific">Pleurodeles waltl</name>
    <name type="common">Iberian ribbed newt</name>
    <dbReference type="NCBI Taxonomy" id="8319"/>
    <lineage>
        <taxon>Eukaryota</taxon>
        <taxon>Metazoa</taxon>
        <taxon>Chordata</taxon>
        <taxon>Craniata</taxon>
        <taxon>Vertebrata</taxon>
        <taxon>Euteleostomi</taxon>
        <taxon>Amphibia</taxon>
        <taxon>Batrachia</taxon>
        <taxon>Caudata</taxon>
        <taxon>Salamandroidea</taxon>
        <taxon>Salamandridae</taxon>
        <taxon>Pleurodelinae</taxon>
        <taxon>Pleurodeles</taxon>
    </lineage>
</organism>
<sequence>MDTSVSALEDKLMAAASTDIDELGFKLYLQSCNISIPSGMSLSVLQEDITVSEINEALSAILFSKEQERRNGSKTNHLMIIPREKTQLLKDPSDDCTKREERAQEEPSDACTKKEETTQKEL</sequence>
<accession>A0AAV7LZP2</accession>
<protein>
    <submittedName>
        <fullName evidence="2">Uncharacterized protein</fullName>
    </submittedName>
</protein>
<evidence type="ECO:0000313" key="3">
    <source>
        <dbReference type="Proteomes" id="UP001066276"/>
    </source>
</evidence>
<feature type="compositionally biased region" description="Basic and acidic residues" evidence="1">
    <location>
        <begin position="82"/>
        <end position="122"/>
    </location>
</feature>
<dbReference type="EMBL" id="JANPWB010000014">
    <property type="protein sequence ID" value="KAJ1096339.1"/>
    <property type="molecule type" value="Genomic_DNA"/>
</dbReference>
<name>A0AAV7LZP2_PLEWA</name>
<comment type="caution">
    <text evidence="2">The sequence shown here is derived from an EMBL/GenBank/DDBJ whole genome shotgun (WGS) entry which is preliminary data.</text>
</comment>
<dbReference type="AlphaFoldDB" id="A0AAV7LZP2"/>